<gene>
    <name evidence="2" type="ORF">BN381_640017</name>
</gene>
<dbReference type="Gene3D" id="3.10.450.50">
    <property type="match status" value="1"/>
</dbReference>
<dbReference type="AlphaFoldDB" id="R4Z3L7"/>
<proteinExistence type="predicted"/>
<dbReference type="GO" id="GO:0016853">
    <property type="term" value="F:isomerase activity"/>
    <property type="evidence" value="ECO:0007669"/>
    <property type="project" value="UniProtKB-KW"/>
</dbReference>
<keyword evidence="3" id="KW-1185">Reference proteome</keyword>
<dbReference type="STRING" id="1229780.BN381_640017"/>
<dbReference type="SUPFAM" id="SSF54427">
    <property type="entry name" value="NTF2-like"/>
    <property type="match status" value="1"/>
</dbReference>
<dbReference type="eggNOG" id="COG3631">
    <property type="taxonomic scope" value="Bacteria"/>
</dbReference>
<dbReference type="Pfam" id="PF12680">
    <property type="entry name" value="SnoaL_2"/>
    <property type="match status" value="1"/>
</dbReference>
<evidence type="ECO:0000259" key="1">
    <source>
        <dbReference type="Pfam" id="PF12680"/>
    </source>
</evidence>
<comment type="caution">
    <text evidence="2">The sequence shown here is derived from an EMBL/GenBank/DDBJ whole genome shotgun (WGS) entry which is preliminary data.</text>
</comment>
<evidence type="ECO:0000313" key="2">
    <source>
        <dbReference type="EMBL" id="CCM65270.1"/>
    </source>
</evidence>
<sequence length="145" mass="15187">MNDTPNPTPATADHPARAASQASMAAVTAGDRAAWLALFAADAVVEDPIGPSMFDPDGAGHRGADGIAAFYDTVIGPNVVRFAIRESYACGHEVANVGTITTTLPDGARAIVEGVYTYRVNDEGRILALRAFWEADAITFEPPPT</sequence>
<organism evidence="2 3">
    <name type="scientific">Candidatus Neomicrothrix parvicella RN1</name>
    <dbReference type="NCBI Taxonomy" id="1229780"/>
    <lineage>
        <taxon>Bacteria</taxon>
        <taxon>Bacillati</taxon>
        <taxon>Actinomycetota</taxon>
        <taxon>Acidimicrobiia</taxon>
        <taxon>Acidimicrobiales</taxon>
        <taxon>Microthrixaceae</taxon>
        <taxon>Candidatus Neomicrothrix</taxon>
    </lineage>
</organism>
<dbReference type="RefSeq" id="WP_012229839.1">
    <property type="nucleotide sequence ID" value="NZ_HG422565.1"/>
</dbReference>
<dbReference type="EMBL" id="CANL01000061">
    <property type="protein sequence ID" value="CCM65270.1"/>
    <property type="molecule type" value="Genomic_DNA"/>
</dbReference>
<keyword evidence="2" id="KW-0413">Isomerase</keyword>
<name>R4Z3L7_9ACTN</name>
<protein>
    <submittedName>
        <fullName evidence="2">Ketosteroid isomerase</fullName>
    </submittedName>
</protein>
<evidence type="ECO:0000313" key="3">
    <source>
        <dbReference type="Proteomes" id="UP000018291"/>
    </source>
</evidence>
<dbReference type="OrthoDB" id="5732163at2"/>
<dbReference type="InterPro" id="IPR037401">
    <property type="entry name" value="SnoaL-like"/>
</dbReference>
<dbReference type="InterPro" id="IPR032710">
    <property type="entry name" value="NTF2-like_dom_sf"/>
</dbReference>
<reference evidence="2 3" key="1">
    <citation type="journal article" date="2013" name="ISME J.">
        <title>Metabolic model for the filamentous 'Candidatus Microthrix parvicella' based on genomic and metagenomic analyses.</title>
        <authorList>
            <person name="Jon McIlroy S."/>
            <person name="Kristiansen R."/>
            <person name="Albertsen M."/>
            <person name="Michael Karst S."/>
            <person name="Rossetti S."/>
            <person name="Lund Nielsen J."/>
            <person name="Tandoi V."/>
            <person name="James Seviour R."/>
            <person name="Nielsen P.H."/>
        </authorList>
    </citation>
    <scope>NUCLEOTIDE SEQUENCE [LARGE SCALE GENOMIC DNA]</scope>
    <source>
        <strain evidence="2 3">RN1</strain>
    </source>
</reference>
<feature type="domain" description="SnoaL-like" evidence="1">
    <location>
        <begin position="22"/>
        <end position="127"/>
    </location>
</feature>
<accession>R4Z3L7</accession>
<dbReference type="Proteomes" id="UP000018291">
    <property type="component" value="Unassembled WGS sequence"/>
</dbReference>
<dbReference type="HOGENOM" id="CLU_132549_1_0_11"/>